<evidence type="ECO:0000259" key="16">
    <source>
        <dbReference type="PROSITE" id="PS50110"/>
    </source>
</evidence>
<dbReference type="InterPro" id="IPR003660">
    <property type="entry name" value="HAMP_dom"/>
</dbReference>
<evidence type="ECO:0000256" key="6">
    <source>
        <dbReference type="ARBA" id="ARBA00022679"/>
    </source>
</evidence>
<keyword evidence="12" id="KW-0902">Two-component regulatory system</keyword>
<evidence type="ECO:0000256" key="9">
    <source>
        <dbReference type="ARBA" id="ARBA00022777"/>
    </source>
</evidence>
<dbReference type="InterPro" id="IPR004358">
    <property type="entry name" value="Sig_transdc_His_kin-like_C"/>
</dbReference>
<feature type="domain" description="PAC" evidence="17">
    <location>
        <begin position="475"/>
        <end position="528"/>
    </location>
</feature>
<dbReference type="InterPro" id="IPR000700">
    <property type="entry name" value="PAS-assoc_C"/>
</dbReference>
<dbReference type="PROSITE" id="PS50113">
    <property type="entry name" value="PAC"/>
    <property type="match status" value="1"/>
</dbReference>
<dbReference type="SUPFAM" id="SSF55874">
    <property type="entry name" value="ATPase domain of HSP90 chaperone/DNA topoisomerase II/histidine kinase"/>
    <property type="match status" value="1"/>
</dbReference>
<dbReference type="SUPFAM" id="SSF55785">
    <property type="entry name" value="PYP-like sensor domain (PAS domain)"/>
    <property type="match status" value="1"/>
</dbReference>
<dbReference type="Pfam" id="PF00072">
    <property type="entry name" value="Response_reg"/>
    <property type="match status" value="1"/>
</dbReference>
<accession>A0A418VL79</accession>
<keyword evidence="11" id="KW-0472">Membrane</keyword>
<keyword evidence="9" id="KW-0418">Kinase</keyword>
<feature type="modified residue" description="4-aspartylphosphate" evidence="13">
    <location>
        <position position="833"/>
    </location>
</feature>
<dbReference type="SUPFAM" id="SSF103190">
    <property type="entry name" value="Sensory domain-like"/>
    <property type="match status" value="1"/>
</dbReference>
<dbReference type="SMART" id="SM00387">
    <property type="entry name" value="HATPase_c"/>
    <property type="match status" value="1"/>
</dbReference>
<dbReference type="AlphaFoldDB" id="A0A418VL79"/>
<gene>
    <name evidence="19" type="ORF">D4Q52_03520</name>
</gene>
<evidence type="ECO:0000256" key="1">
    <source>
        <dbReference type="ARBA" id="ARBA00000085"/>
    </source>
</evidence>
<dbReference type="PROSITE" id="PS50885">
    <property type="entry name" value="HAMP"/>
    <property type="match status" value="1"/>
</dbReference>
<evidence type="ECO:0000256" key="14">
    <source>
        <dbReference type="SAM" id="MobiDB-lite"/>
    </source>
</evidence>
<reference evidence="19 20" key="1">
    <citation type="submission" date="2018-09" db="EMBL/GenBank/DDBJ databases">
        <title>Draft genome sequence of Rhodopseudomonas palustris 2.1.18.</title>
        <authorList>
            <person name="Robertson S.L."/>
            <person name="Meyer T.E."/>
            <person name="Kyndt J.A."/>
        </authorList>
    </citation>
    <scope>NUCLEOTIDE SEQUENCE [LARGE SCALE GENOMIC DNA]</scope>
    <source>
        <strain evidence="19 20">2.1.18</strain>
    </source>
</reference>
<evidence type="ECO:0000313" key="20">
    <source>
        <dbReference type="Proteomes" id="UP000285523"/>
    </source>
</evidence>
<evidence type="ECO:0000256" key="5">
    <source>
        <dbReference type="ARBA" id="ARBA00022553"/>
    </source>
</evidence>
<dbReference type="InterPro" id="IPR036890">
    <property type="entry name" value="HATPase_C_sf"/>
</dbReference>
<dbReference type="InterPro" id="IPR003661">
    <property type="entry name" value="HisK_dim/P_dom"/>
</dbReference>
<dbReference type="Gene3D" id="3.30.450.20">
    <property type="entry name" value="PAS domain"/>
    <property type="match status" value="2"/>
</dbReference>
<evidence type="ECO:0000256" key="11">
    <source>
        <dbReference type="ARBA" id="ARBA00022989"/>
    </source>
</evidence>
<keyword evidence="5 13" id="KW-0597">Phosphoprotein</keyword>
<dbReference type="PROSITE" id="PS50110">
    <property type="entry name" value="RESPONSE_REGULATORY"/>
    <property type="match status" value="1"/>
</dbReference>
<dbReference type="Gene3D" id="1.10.287.130">
    <property type="match status" value="1"/>
</dbReference>
<dbReference type="InterPro" id="IPR003594">
    <property type="entry name" value="HATPase_dom"/>
</dbReference>
<dbReference type="GO" id="GO:0005886">
    <property type="term" value="C:plasma membrane"/>
    <property type="evidence" value="ECO:0007669"/>
    <property type="project" value="UniProtKB-SubCell"/>
</dbReference>
<dbReference type="PROSITE" id="PS50109">
    <property type="entry name" value="HIS_KIN"/>
    <property type="match status" value="1"/>
</dbReference>
<name>A0A418VL79_RHOPL</name>
<dbReference type="InterPro" id="IPR001789">
    <property type="entry name" value="Sig_transdc_resp-reg_receiver"/>
</dbReference>
<evidence type="ECO:0000259" key="15">
    <source>
        <dbReference type="PROSITE" id="PS50109"/>
    </source>
</evidence>
<dbReference type="Gene3D" id="3.30.565.10">
    <property type="entry name" value="Histidine kinase-like ATPase, C-terminal domain"/>
    <property type="match status" value="1"/>
</dbReference>
<evidence type="ECO:0000256" key="3">
    <source>
        <dbReference type="ARBA" id="ARBA00012438"/>
    </source>
</evidence>
<keyword evidence="7" id="KW-0812">Transmembrane</keyword>
<evidence type="ECO:0000256" key="13">
    <source>
        <dbReference type="PROSITE-ProRule" id="PRU00169"/>
    </source>
</evidence>
<dbReference type="Pfam" id="PF02518">
    <property type="entry name" value="HATPase_c"/>
    <property type="match status" value="1"/>
</dbReference>
<protein>
    <recommendedName>
        <fullName evidence="3">histidine kinase</fullName>
        <ecNumber evidence="3">2.7.13.3</ecNumber>
    </recommendedName>
</protein>
<dbReference type="CDD" id="cd00082">
    <property type="entry name" value="HisKA"/>
    <property type="match status" value="1"/>
</dbReference>
<comment type="subcellular location">
    <subcellularLocation>
        <location evidence="2">Cell membrane</location>
        <topology evidence="2">Multi-pass membrane protein</topology>
    </subcellularLocation>
</comment>
<feature type="region of interest" description="Disordered" evidence="14">
    <location>
        <begin position="451"/>
        <end position="477"/>
    </location>
</feature>
<dbReference type="Proteomes" id="UP000285523">
    <property type="component" value="Unassembled WGS sequence"/>
</dbReference>
<dbReference type="SMART" id="SM00448">
    <property type="entry name" value="REC"/>
    <property type="match status" value="1"/>
</dbReference>
<dbReference type="OrthoDB" id="9796100at2"/>
<keyword evidence="10" id="KW-0067">ATP-binding</keyword>
<keyword evidence="11" id="KW-1133">Transmembrane helix</keyword>
<dbReference type="InterPro" id="IPR011006">
    <property type="entry name" value="CheY-like_superfamily"/>
</dbReference>
<evidence type="ECO:0000256" key="8">
    <source>
        <dbReference type="ARBA" id="ARBA00022741"/>
    </source>
</evidence>
<feature type="domain" description="Histidine kinase" evidence="15">
    <location>
        <begin position="541"/>
        <end position="764"/>
    </location>
</feature>
<organism evidence="19 20">
    <name type="scientific">Rhodopseudomonas palustris</name>
    <dbReference type="NCBI Taxonomy" id="1076"/>
    <lineage>
        <taxon>Bacteria</taxon>
        <taxon>Pseudomonadati</taxon>
        <taxon>Pseudomonadota</taxon>
        <taxon>Alphaproteobacteria</taxon>
        <taxon>Hyphomicrobiales</taxon>
        <taxon>Nitrobacteraceae</taxon>
        <taxon>Rhodopseudomonas</taxon>
    </lineage>
</organism>
<keyword evidence="4" id="KW-1003">Cell membrane</keyword>
<dbReference type="SUPFAM" id="SSF47384">
    <property type="entry name" value="Homodimeric domain of signal transducing histidine kinase"/>
    <property type="match status" value="1"/>
</dbReference>
<comment type="caution">
    <text evidence="19">The sequence shown here is derived from an EMBL/GenBank/DDBJ whole genome shotgun (WGS) entry which is preliminary data.</text>
</comment>
<dbReference type="Gene3D" id="3.40.50.2300">
    <property type="match status" value="1"/>
</dbReference>
<dbReference type="Pfam" id="PF00512">
    <property type="entry name" value="HisKA"/>
    <property type="match status" value="1"/>
</dbReference>
<evidence type="ECO:0000256" key="4">
    <source>
        <dbReference type="ARBA" id="ARBA00022475"/>
    </source>
</evidence>
<dbReference type="InterPro" id="IPR035965">
    <property type="entry name" value="PAS-like_dom_sf"/>
</dbReference>
<keyword evidence="8" id="KW-0547">Nucleotide-binding</keyword>
<evidence type="ECO:0000256" key="7">
    <source>
        <dbReference type="ARBA" id="ARBA00022692"/>
    </source>
</evidence>
<feature type="domain" description="Response regulatory" evidence="16">
    <location>
        <begin position="783"/>
        <end position="899"/>
    </location>
</feature>
<dbReference type="EC" id="2.7.13.3" evidence="3"/>
<dbReference type="PANTHER" id="PTHR43065:SF49">
    <property type="entry name" value="HISTIDINE KINASE"/>
    <property type="match status" value="1"/>
</dbReference>
<evidence type="ECO:0000313" key="19">
    <source>
        <dbReference type="EMBL" id="RJF76920.1"/>
    </source>
</evidence>
<dbReference type="InterPro" id="IPR029151">
    <property type="entry name" value="Sensor-like_sf"/>
</dbReference>
<dbReference type="PRINTS" id="PR00344">
    <property type="entry name" value="BCTRLSENSOR"/>
</dbReference>
<evidence type="ECO:0000259" key="18">
    <source>
        <dbReference type="PROSITE" id="PS50885"/>
    </source>
</evidence>
<dbReference type="GO" id="GO:0000155">
    <property type="term" value="F:phosphorelay sensor kinase activity"/>
    <property type="evidence" value="ECO:0007669"/>
    <property type="project" value="InterPro"/>
</dbReference>
<dbReference type="InterPro" id="IPR005467">
    <property type="entry name" value="His_kinase_dom"/>
</dbReference>
<sequence length="909" mass="96964">MRLSVRLMLAMTALVLCTVAALGLLSYANIGHAMVPAGIQRLADQTKARIGGIDALLSTVRNETLAARTFPSHQRIQRAQASGGIDPQDGLAEESARRTLAEIYAGQMTAKPGILRYRYIGVADGGRELVRVDRNTSDRSPRIVSAAELRRLGHEEFFRRGIALAEREVEMTWTRGDPADATTAAPVVIFATPVRTAANEPFGLIVLEVDMRPTFERIRAALSEDTRSYIVDGDGPYLANLREGRIVPTYAAGRWQDDFPALAAALGNKNGAAAVLTAPDGLRVAAVIGLVRFPNGMRAGVIETIAFDTIMAPAKALQSASLIVALVAGLVAVLVSVLLSRSLARPVVQLTAAVEQFAHTGQIAVPRGLSGETLRLATAFEHMTSEIDSATEALRAKSEQLDKIIASMADAVAVIDGNGNRVFANPRCLALFGEAAEIGSDQWSSKYKRFKADGVTPMPDDDSPSSRARRGESFDNVDLGIRQGDDAPLIQLVASARPIENPDGSFGGAVIVYRDITALKEAERQLRQAQKMQAIGQLTGGVAHDLNNILTVLTGGIEILTEGVSDRPALKEVALMVDQAVARASDLTNGLLSFARKQPLQPRSIDVNALMEETARLLRSTFSGTIEIDFRPAPGLWPALADPSQLSSALLNLAINARDAMPGGGRLLLETANVNLDKVYAEQHDEVTPGCYVVLVITDTGTGIPASIRDRVFEPFFTTKAVGEGTGLGLSMVYGFVKQSGGHIEIHSQEGTGTAIRLYLPSASAQGSAATVPAPAAQGGREAILVVEDDVLVRSYVLTDLAALGYTTHAAASAAQAMAMVYDEIEFDLLFTDVMLGGAINGAQLADELRKYRPHLKVLFTSGYGDRVLEQQSVGAQGAPLLEKPYRRADLARMLRLALDGPVGRNSRS</sequence>
<dbReference type="RefSeq" id="WP_119855173.1">
    <property type="nucleotide sequence ID" value="NZ_QYYD01000003.1"/>
</dbReference>
<comment type="catalytic activity">
    <reaction evidence="1">
        <text>ATP + protein L-histidine = ADP + protein N-phospho-L-histidine.</text>
        <dbReference type="EC" id="2.7.13.3"/>
    </reaction>
</comment>
<evidence type="ECO:0000259" key="17">
    <source>
        <dbReference type="PROSITE" id="PS50113"/>
    </source>
</evidence>
<feature type="domain" description="HAMP" evidence="18">
    <location>
        <begin position="341"/>
        <end position="392"/>
    </location>
</feature>
<dbReference type="Gene3D" id="6.10.340.10">
    <property type="match status" value="1"/>
</dbReference>
<proteinExistence type="predicted"/>
<evidence type="ECO:0000256" key="2">
    <source>
        <dbReference type="ARBA" id="ARBA00004651"/>
    </source>
</evidence>
<dbReference type="GO" id="GO:0005524">
    <property type="term" value="F:ATP binding"/>
    <property type="evidence" value="ECO:0007669"/>
    <property type="project" value="UniProtKB-KW"/>
</dbReference>
<dbReference type="PANTHER" id="PTHR43065">
    <property type="entry name" value="SENSOR HISTIDINE KINASE"/>
    <property type="match status" value="1"/>
</dbReference>
<dbReference type="EMBL" id="QYYD01000003">
    <property type="protein sequence ID" value="RJF76920.1"/>
    <property type="molecule type" value="Genomic_DNA"/>
</dbReference>
<evidence type="ECO:0000256" key="10">
    <source>
        <dbReference type="ARBA" id="ARBA00022840"/>
    </source>
</evidence>
<dbReference type="SMART" id="SM00388">
    <property type="entry name" value="HisKA"/>
    <property type="match status" value="1"/>
</dbReference>
<evidence type="ECO:0000256" key="12">
    <source>
        <dbReference type="ARBA" id="ARBA00023012"/>
    </source>
</evidence>
<dbReference type="InterPro" id="IPR036097">
    <property type="entry name" value="HisK_dim/P_sf"/>
</dbReference>
<keyword evidence="6" id="KW-0808">Transferase</keyword>
<dbReference type="SUPFAM" id="SSF52172">
    <property type="entry name" value="CheY-like"/>
    <property type="match status" value="1"/>
</dbReference>